<feature type="compositionally biased region" description="Basic and acidic residues" evidence="4">
    <location>
        <begin position="1"/>
        <end position="19"/>
    </location>
</feature>
<dbReference type="InterPro" id="IPR036714">
    <property type="entry name" value="SDH_sf"/>
</dbReference>
<evidence type="ECO:0000256" key="4">
    <source>
        <dbReference type="SAM" id="MobiDB-lite"/>
    </source>
</evidence>
<dbReference type="PANTHER" id="PTHR12469:SF2">
    <property type="entry name" value="SUCCINATE DEHYDROGENASE ASSEMBLY FACTOR 2, MITOCHONDRIAL"/>
    <property type="match status" value="1"/>
</dbReference>
<dbReference type="InterPro" id="IPR005631">
    <property type="entry name" value="SDH"/>
</dbReference>
<dbReference type="Pfam" id="PF03937">
    <property type="entry name" value="Sdh5"/>
    <property type="match status" value="1"/>
</dbReference>
<dbReference type="Gene3D" id="1.10.150.250">
    <property type="entry name" value="Flavinator of succinate dehydrogenase"/>
    <property type="match status" value="1"/>
</dbReference>
<evidence type="ECO:0000256" key="1">
    <source>
        <dbReference type="ARBA" id="ARBA00008571"/>
    </source>
</evidence>
<organism evidence="5 6">
    <name type="scientific">Tistlia consotensis USBA 355</name>
    <dbReference type="NCBI Taxonomy" id="560819"/>
    <lineage>
        <taxon>Bacteria</taxon>
        <taxon>Pseudomonadati</taxon>
        <taxon>Pseudomonadota</taxon>
        <taxon>Alphaproteobacteria</taxon>
        <taxon>Rhodospirillales</taxon>
        <taxon>Rhodovibrionaceae</taxon>
        <taxon>Tistlia</taxon>
    </lineage>
</organism>
<dbReference type="Proteomes" id="UP000192917">
    <property type="component" value="Unassembled WGS sequence"/>
</dbReference>
<keyword evidence="3" id="KW-0143">Chaperone</keyword>
<reference evidence="5 6" key="1">
    <citation type="submission" date="2017-04" db="EMBL/GenBank/DDBJ databases">
        <authorList>
            <person name="Afonso C.L."/>
            <person name="Miller P.J."/>
            <person name="Scott M.A."/>
            <person name="Spackman E."/>
            <person name="Goraichik I."/>
            <person name="Dimitrov K.M."/>
            <person name="Suarez D.L."/>
            <person name="Swayne D.E."/>
        </authorList>
    </citation>
    <scope>NUCLEOTIDE SEQUENCE [LARGE SCALE GENOMIC DNA]</scope>
    <source>
        <strain evidence="5 6">USBA 355</strain>
    </source>
</reference>
<evidence type="ECO:0000313" key="6">
    <source>
        <dbReference type="Proteomes" id="UP000192917"/>
    </source>
</evidence>
<protein>
    <recommendedName>
        <fullName evidence="2">FAD assembly factor SdhE</fullName>
    </recommendedName>
</protein>
<sequence length="108" mass="12409">MAGQERDARGPDAQGRESMRAPGEPIEVRRKRLRFRSWHRGTKEMDLLVGQFADGHLAGFDSAQLDRFEALLLEPDPDLYNWMTGAAEPPPELDHDVMKLMRGFRYEP</sequence>
<dbReference type="AlphaFoldDB" id="A0A1Y6CKZ8"/>
<evidence type="ECO:0000256" key="2">
    <source>
        <dbReference type="ARBA" id="ARBA00019418"/>
    </source>
</evidence>
<name>A0A1Y6CKZ8_9PROT</name>
<dbReference type="PANTHER" id="PTHR12469">
    <property type="entry name" value="PROTEIN EMI5 HOMOLOG, MITOCHONDRIAL"/>
    <property type="match status" value="1"/>
</dbReference>
<proteinExistence type="inferred from homology"/>
<feature type="region of interest" description="Disordered" evidence="4">
    <location>
        <begin position="1"/>
        <end position="26"/>
    </location>
</feature>
<comment type="similarity">
    <text evidence="1">Belongs to the SdhE FAD assembly factor family.</text>
</comment>
<dbReference type="EMBL" id="FWZX01000029">
    <property type="protein sequence ID" value="SMF70628.1"/>
    <property type="molecule type" value="Genomic_DNA"/>
</dbReference>
<accession>A0A1Y6CKZ8</accession>
<gene>
    <name evidence="5" type="ORF">SAMN05428998_12978</name>
</gene>
<keyword evidence="6" id="KW-1185">Reference proteome</keyword>
<dbReference type="GO" id="GO:0006099">
    <property type="term" value="P:tricarboxylic acid cycle"/>
    <property type="evidence" value="ECO:0007669"/>
    <property type="project" value="TreeGrafter"/>
</dbReference>
<dbReference type="SUPFAM" id="SSF109910">
    <property type="entry name" value="YgfY-like"/>
    <property type="match status" value="1"/>
</dbReference>
<dbReference type="STRING" id="560819.SAMN05428998_12978"/>
<evidence type="ECO:0000256" key="3">
    <source>
        <dbReference type="ARBA" id="ARBA00023186"/>
    </source>
</evidence>
<evidence type="ECO:0000313" key="5">
    <source>
        <dbReference type="EMBL" id="SMF70628.1"/>
    </source>
</evidence>